<dbReference type="STRING" id="106549.A0A540M829"/>
<feature type="domain" description="GIL1/IRKI C-terminal" evidence="3">
    <location>
        <begin position="390"/>
        <end position="438"/>
    </location>
</feature>
<evidence type="ECO:0000313" key="5">
    <source>
        <dbReference type="Proteomes" id="UP000315295"/>
    </source>
</evidence>
<evidence type="ECO:0000259" key="3">
    <source>
        <dbReference type="Pfam" id="PF24994"/>
    </source>
</evidence>
<organism evidence="4 5">
    <name type="scientific">Malus baccata</name>
    <name type="common">Siberian crab apple</name>
    <name type="synonym">Pyrus baccata</name>
    <dbReference type="NCBI Taxonomy" id="106549"/>
    <lineage>
        <taxon>Eukaryota</taxon>
        <taxon>Viridiplantae</taxon>
        <taxon>Streptophyta</taxon>
        <taxon>Embryophyta</taxon>
        <taxon>Tracheophyta</taxon>
        <taxon>Spermatophyta</taxon>
        <taxon>Magnoliopsida</taxon>
        <taxon>eudicotyledons</taxon>
        <taxon>Gunneridae</taxon>
        <taxon>Pentapetalae</taxon>
        <taxon>rosids</taxon>
        <taxon>fabids</taxon>
        <taxon>Rosales</taxon>
        <taxon>Rosaceae</taxon>
        <taxon>Amygdaloideae</taxon>
        <taxon>Maleae</taxon>
        <taxon>Malus</taxon>
    </lineage>
</organism>
<dbReference type="EMBL" id="VIEB01000339">
    <property type="protein sequence ID" value="TQD94692.1"/>
    <property type="molecule type" value="Genomic_DNA"/>
</dbReference>
<protein>
    <submittedName>
        <fullName evidence="4">Uncharacterized protein</fullName>
    </submittedName>
</protein>
<keyword evidence="5" id="KW-1185">Reference proteome</keyword>
<dbReference type="Pfam" id="PF04859">
    <property type="entry name" value="DUF641"/>
    <property type="match status" value="1"/>
</dbReference>
<dbReference type="Proteomes" id="UP000315295">
    <property type="component" value="Unassembled WGS sequence"/>
</dbReference>
<dbReference type="InterPro" id="IPR040225">
    <property type="entry name" value="GIL1-like"/>
</dbReference>
<feature type="coiled-coil region" evidence="1">
    <location>
        <begin position="140"/>
        <end position="174"/>
    </location>
</feature>
<evidence type="ECO:0000313" key="4">
    <source>
        <dbReference type="EMBL" id="TQD94692.1"/>
    </source>
</evidence>
<keyword evidence="1" id="KW-0175">Coiled coil</keyword>
<dbReference type="GO" id="GO:0009959">
    <property type="term" value="P:negative gravitropism"/>
    <property type="evidence" value="ECO:0007669"/>
    <property type="project" value="InterPro"/>
</dbReference>
<reference evidence="4 5" key="1">
    <citation type="journal article" date="2019" name="G3 (Bethesda)">
        <title>Sequencing of a Wild Apple (Malus baccata) Genome Unravels the Differences Between Cultivated and Wild Apple Species Regarding Disease Resistance and Cold Tolerance.</title>
        <authorList>
            <person name="Chen X."/>
        </authorList>
    </citation>
    <scope>NUCLEOTIDE SEQUENCE [LARGE SCALE GENOMIC DNA]</scope>
    <source>
        <strain evidence="5">cv. Shandingzi</strain>
        <tissue evidence="4">Leaves</tissue>
    </source>
</reference>
<name>A0A540M829_MALBA</name>
<dbReference type="AlphaFoldDB" id="A0A540M829"/>
<evidence type="ECO:0000259" key="2">
    <source>
        <dbReference type="Pfam" id="PF04859"/>
    </source>
</evidence>
<sequence>MDIAMRPKQSRLSRTFSKVINLRTATSRIASSNGICLLALNGKFKDNLDRRKDDKKEEEFRVRNRAVMEALLAKLFAGITSIKADYAELQMAQDPYNNEAIQTADQSVVNELKSISELKRSFLKKELDLSPQVTLMLAEIQEQQAMMKTYEITIKKLESESEKKDSDISSLQKKLQDLVLSNKCSEKRLNDSGSSSLSIFDNLRHSELNPTHFVQFRQQALKSIKSFVRLMIREMESANWDLSIAVGFIEPGSVFEKQSHRCFAFESFVSKTLLEGFNNPNFGLPSDSLSPSNKTHLLFFQKFKKLVSENPKNFLTQNPSSSFCKFTKAKYLQLVHAKMECSLFGNLNMRKVVSSGGVPDSAFFAAFADAAMRVWLLHCLAFSFGQQVSIFQVKKGSRFSEVFMESVTADDVDMEPLVSFTVVPGFKIGKTVVQSQVYLSPVPSPGAT</sequence>
<dbReference type="InterPro" id="IPR006943">
    <property type="entry name" value="DUF641_pln"/>
</dbReference>
<accession>A0A540M829</accession>
<feature type="domain" description="DUF641" evidence="2">
    <location>
        <begin position="64"/>
        <end position="188"/>
    </location>
</feature>
<dbReference type="GO" id="GO:0009639">
    <property type="term" value="P:response to red or far red light"/>
    <property type="evidence" value="ECO:0007669"/>
    <property type="project" value="InterPro"/>
</dbReference>
<gene>
    <name evidence="4" type="ORF">C1H46_019744</name>
</gene>
<evidence type="ECO:0000256" key="1">
    <source>
        <dbReference type="SAM" id="Coils"/>
    </source>
</evidence>
<comment type="caution">
    <text evidence="4">The sequence shown here is derived from an EMBL/GenBank/DDBJ whole genome shotgun (WGS) entry which is preliminary data.</text>
</comment>
<proteinExistence type="predicted"/>
<dbReference type="InterPro" id="IPR056813">
    <property type="entry name" value="GIL1_IRKI_C"/>
</dbReference>
<dbReference type="Pfam" id="PF24994">
    <property type="entry name" value="GIL1_IRKI_C"/>
    <property type="match status" value="1"/>
</dbReference>
<dbReference type="PANTHER" id="PTHR31161">
    <property type="entry name" value="PROTEIN GRAVITROPIC IN THE LIGHT 1"/>
    <property type="match status" value="1"/>
</dbReference>